<dbReference type="GO" id="GO:0008097">
    <property type="term" value="F:5S rRNA binding"/>
    <property type="evidence" value="ECO:0007669"/>
    <property type="project" value="TreeGrafter"/>
</dbReference>
<dbReference type="Pfam" id="PF07767">
    <property type="entry name" value="Nop53"/>
    <property type="match status" value="1"/>
</dbReference>
<dbReference type="Proteomes" id="UP000585474">
    <property type="component" value="Unassembled WGS sequence"/>
</dbReference>
<comment type="caution">
    <text evidence="8">The sequence shown here is derived from an EMBL/GenBank/DDBJ whole genome shotgun (WGS) entry which is preliminary data.</text>
</comment>
<evidence type="ECO:0000256" key="4">
    <source>
        <dbReference type="ARBA" id="ARBA00018339"/>
    </source>
</evidence>
<organism evidence="8 9">
    <name type="scientific">Actinidia rufa</name>
    <dbReference type="NCBI Taxonomy" id="165716"/>
    <lineage>
        <taxon>Eukaryota</taxon>
        <taxon>Viridiplantae</taxon>
        <taxon>Streptophyta</taxon>
        <taxon>Embryophyta</taxon>
        <taxon>Tracheophyta</taxon>
        <taxon>Spermatophyta</taxon>
        <taxon>Magnoliopsida</taxon>
        <taxon>eudicotyledons</taxon>
        <taxon>Gunneridae</taxon>
        <taxon>Pentapetalae</taxon>
        <taxon>asterids</taxon>
        <taxon>Ericales</taxon>
        <taxon>Actinidiaceae</taxon>
        <taxon>Actinidia</taxon>
    </lineage>
</organism>
<accession>A0A7J0FCL3</accession>
<dbReference type="GO" id="GO:0005654">
    <property type="term" value="C:nucleoplasm"/>
    <property type="evidence" value="ECO:0007669"/>
    <property type="project" value="UniProtKB-SubCell"/>
</dbReference>
<evidence type="ECO:0000313" key="9">
    <source>
        <dbReference type="Proteomes" id="UP000585474"/>
    </source>
</evidence>
<evidence type="ECO:0000256" key="3">
    <source>
        <dbReference type="ARBA" id="ARBA00008838"/>
    </source>
</evidence>
<evidence type="ECO:0000256" key="5">
    <source>
        <dbReference type="ARBA" id="ARBA00022517"/>
    </source>
</evidence>
<proteinExistence type="inferred from homology"/>
<evidence type="ECO:0000256" key="2">
    <source>
        <dbReference type="ARBA" id="ARBA00004642"/>
    </source>
</evidence>
<dbReference type="GO" id="GO:0000027">
    <property type="term" value="P:ribosomal large subunit assembly"/>
    <property type="evidence" value="ECO:0007669"/>
    <property type="project" value="TreeGrafter"/>
</dbReference>
<feature type="region of interest" description="Disordered" evidence="7">
    <location>
        <begin position="176"/>
        <end position="230"/>
    </location>
</feature>
<dbReference type="InterPro" id="IPR011687">
    <property type="entry name" value="Nop53/GLTSCR2"/>
</dbReference>
<comment type="subcellular location">
    <subcellularLocation>
        <location evidence="1">Nucleus</location>
        <location evidence="1">Nucleolus</location>
    </subcellularLocation>
    <subcellularLocation>
        <location evidence="2">Nucleus</location>
        <location evidence="2">Nucleoplasm</location>
    </subcellularLocation>
</comment>
<dbReference type="PANTHER" id="PTHR14211">
    <property type="entry name" value="GLIOMA SUPPRESSOR CANDIDATE REGION GENE 2"/>
    <property type="match status" value="1"/>
</dbReference>
<keyword evidence="6" id="KW-0539">Nucleus</keyword>
<keyword evidence="9" id="KW-1185">Reference proteome</keyword>
<dbReference type="GO" id="GO:0005730">
    <property type="term" value="C:nucleolus"/>
    <property type="evidence" value="ECO:0007669"/>
    <property type="project" value="UniProtKB-SubCell"/>
</dbReference>
<evidence type="ECO:0000256" key="7">
    <source>
        <dbReference type="SAM" id="MobiDB-lite"/>
    </source>
</evidence>
<comment type="similarity">
    <text evidence="3">Belongs to the NOP53 family.</text>
</comment>
<dbReference type="GO" id="GO:0006364">
    <property type="term" value="P:rRNA processing"/>
    <property type="evidence" value="ECO:0007669"/>
    <property type="project" value="TreeGrafter"/>
</dbReference>
<sequence>MGNNPFRFGPYLPSPTVCWQQPIWAFGLWPKRYDSKKNHATRKYSESPTPDGLTAAVAPHLGPSAPAPTTEVPFLRDRDSVHNEVRPIVECPSQGWANHILNTITFQISISVCEQALVYNDPDVQDEFSFISASGMINCKLSIFGNSDLSVKRKIEKHREKVLRCDSLLQRNPFVQEVPSSRQKKSKKTGKEVQTEKDSVQGRPKKDGASDSGMVDIWDDKGENTGKTKK</sequence>
<dbReference type="EMBL" id="BJWL01000010">
    <property type="protein sequence ID" value="GFY95637.1"/>
    <property type="molecule type" value="Genomic_DNA"/>
</dbReference>
<name>A0A7J0FCL3_9ERIC</name>
<feature type="compositionally biased region" description="Basic and acidic residues" evidence="7">
    <location>
        <begin position="218"/>
        <end position="230"/>
    </location>
</feature>
<keyword evidence="5" id="KW-0690">Ribosome biogenesis</keyword>
<evidence type="ECO:0000313" key="8">
    <source>
        <dbReference type="EMBL" id="GFY95637.1"/>
    </source>
</evidence>
<feature type="region of interest" description="Disordered" evidence="7">
    <location>
        <begin position="40"/>
        <end position="72"/>
    </location>
</feature>
<dbReference type="OrthoDB" id="5072at2759"/>
<evidence type="ECO:0000256" key="6">
    <source>
        <dbReference type="ARBA" id="ARBA00023242"/>
    </source>
</evidence>
<dbReference type="AlphaFoldDB" id="A0A7J0FCL3"/>
<reference evidence="8 9" key="1">
    <citation type="submission" date="2019-07" db="EMBL/GenBank/DDBJ databases">
        <title>De Novo Assembly of kiwifruit Actinidia rufa.</title>
        <authorList>
            <person name="Sugita-Konishi S."/>
            <person name="Sato K."/>
            <person name="Mori E."/>
            <person name="Abe Y."/>
            <person name="Kisaki G."/>
            <person name="Hamano K."/>
            <person name="Suezawa K."/>
            <person name="Otani M."/>
            <person name="Fukuda T."/>
            <person name="Manabe T."/>
            <person name="Gomi K."/>
            <person name="Tabuchi M."/>
            <person name="Akimitsu K."/>
            <person name="Kataoka I."/>
        </authorList>
    </citation>
    <scope>NUCLEOTIDE SEQUENCE [LARGE SCALE GENOMIC DNA]</scope>
    <source>
        <strain evidence="9">cv. Fuchu</strain>
    </source>
</reference>
<dbReference type="PANTHER" id="PTHR14211:SF7">
    <property type="entry name" value="RIBOSOME BIOGENESIS PROTEIN NOP53"/>
    <property type="match status" value="1"/>
</dbReference>
<evidence type="ECO:0000256" key="1">
    <source>
        <dbReference type="ARBA" id="ARBA00004604"/>
    </source>
</evidence>
<feature type="compositionally biased region" description="Basic and acidic residues" evidence="7">
    <location>
        <begin position="189"/>
        <end position="209"/>
    </location>
</feature>
<protein>
    <recommendedName>
        <fullName evidence="4">Ribosome biogenesis protein NOP53</fullName>
    </recommendedName>
</protein>
<gene>
    <name evidence="8" type="ORF">Acr_10g0010220</name>
</gene>